<dbReference type="AlphaFoldDB" id="A0A9X3N9L0"/>
<protein>
    <submittedName>
        <fullName evidence="2">Uncharacterized protein</fullName>
    </submittedName>
</protein>
<reference evidence="2" key="1">
    <citation type="submission" date="2022-10" db="EMBL/GenBank/DDBJ databases">
        <title>The WGS of Solirubrobacter phytolaccae KCTC 29190.</title>
        <authorList>
            <person name="Jiang Z."/>
        </authorList>
    </citation>
    <scope>NUCLEOTIDE SEQUENCE</scope>
    <source>
        <strain evidence="2">KCTC 29190</strain>
    </source>
</reference>
<evidence type="ECO:0000256" key="1">
    <source>
        <dbReference type="SAM" id="MobiDB-lite"/>
    </source>
</evidence>
<sequence length="54" mass="5964">MGLFNRLLHREPDAETPARGVPSPPADVECTACGWDMREAYHDDLSGADHEAVR</sequence>
<feature type="region of interest" description="Disordered" evidence="1">
    <location>
        <begin position="1"/>
        <end position="26"/>
    </location>
</feature>
<accession>A0A9X3N9L0</accession>
<gene>
    <name evidence="2" type="ORF">OJ997_07320</name>
</gene>
<keyword evidence="3" id="KW-1185">Reference proteome</keyword>
<comment type="caution">
    <text evidence="2">The sequence shown here is derived from an EMBL/GenBank/DDBJ whole genome shotgun (WGS) entry which is preliminary data.</text>
</comment>
<proteinExistence type="predicted"/>
<evidence type="ECO:0000313" key="3">
    <source>
        <dbReference type="Proteomes" id="UP001147653"/>
    </source>
</evidence>
<name>A0A9X3N9L0_9ACTN</name>
<evidence type="ECO:0000313" key="2">
    <source>
        <dbReference type="EMBL" id="MDA0180101.1"/>
    </source>
</evidence>
<dbReference type="RefSeq" id="WP_270024411.1">
    <property type="nucleotide sequence ID" value="NZ_JAPDDP010000009.1"/>
</dbReference>
<dbReference type="EMBL" id="JAPDDP010000009">
    <property type="protein sequence ID" value="MDA0180101.1"/>
    <property type="molecule type" value="Genomic_DNA"/>
</dbReference>
<organism evidence="2 3">
    <name type="scientific">Solirubrobacter phytolaccae</name>
    <dbReference type="NCBI Taxonomy" id="1404360"/>
    <lineage>
        <taxon>Bacteria</taxon>
        <taxon>Bacillati</taxon>
        <taxon>Actinomycetota</taxon>
        <taxon>Thermoleophilia</taxon>
        <taxon>Solirubrobacterales</taxon>
        <taxon>Solirubrobacteraceae</taxon>
        <taxon>Solirubrobacter</taxon>
    </lineage>
</organism>
<dbReference type="Proteomes" id="UP001147653">
    <property type="component" value="Unassembled WGS sequence"/>
</dbReference>